<evidence type="ECO:0000256" key="5">
    <source>
        <dbReference type="ARBA" id="ARBA00022989"/>
    </source>
</evidence>
<comment type="subcellular location">
    <subcellularLocation>
        <location evidence="1">Cell inner membrane</location>
        <topology evidence="1">Multi-pass membrane protein</topology>
    </subcellularLocation>
</comment>
<evidence type="ECO:0000256" key="2">
    <source>
        <dbReference type="ARBA" id="ARBA00022448"/>
    </source>
</evidence>
<feature type="transmembrane region" description="Helical" evidence="10">
    <location>
        <begin position="292"/>
        <end position="312"/>
    </location>
</feature>
<feature type="transmembrane region" description="Helical" evidence="10">
    <location>
        <begin position="255"/>
        <end position="280"/>
    </location>
</feature>
<organism evidence="12 13">
    <name type="scientific">Gordonia pseudamarae</name>
    <dbReference type="NCBI Taxonomy" id="2831662"/>
    <lineage>
        <taxon>Bacteria</taxon>
        <taxon>Bacillati</taxon>
        <taxon>Actinomycetota</taxon>
        <taxon>Actinomycetes</taxon>
        <taxon>Mycobacteriales</taxon>
        <taxon>Gordoniaceae</taxon>
        <taxon>Gordonia</taxon>
    </lineage>
</organism>
<dbReference type="InterPro" id="IPR020846">
    <property type="entry name" value="MFS_dom"/>
</dbReference>
<feature type="transmembrane region" description="Helical" evidence="10">
    <location>
        <begin position="154"/>
        <end position="180"/>
    </location>
</feature>
<feature type="transmembrane region" description="Helical" evidence="10">
    <location>
        <begin position="319"/>
        <end position="352"/>
    </location>
</feature>
<evidence type="ECO:0000256" key="6">
    <source>
        <dbReference type="ARBA" id="ARBA00023136"/>
    </source>
</evidence>
<name>A0ABX6IHQ9_9ACTN</name>
<comment type="similarity">
    <text evidence="7">Belongs to the major facilitator superfamily. Drug:H(+) antiporter-3 (DHA3) (TC 2.A.1.21) family.</text>
</comment>
<evidence type="ECO:0000256" key="7">
    <source>
        <dbReference type="ARBA" id="ARBA00038075"/>
    </source>
</evidence>
<evidence type="ECO:0000256" key="8">
    <source>
        <dbReference type="ARBA" id="ARBA00040914"/>
    </source>
</evidence>
<dbReference type="SUPFAM" id="SSF103473">
    <property type="entry name" value="MFS general substrate transporter"/>
    <property type="match status" value="1"/>
</dbReference>
<reference evidence="12" key="1">
    <citation type="journal article" date="2021" name="Nat. Microbiol.">
        <title>Cocultivation of an ultrasmall environmental parasitic bacterium with lytic ability against bacteria associated with wastewater foams.</title>
        <authorList>
            <person name="Batinovic S."/>
            <person name="Rose J.J.A."/>
            <person name="Ratcliffe J."/>
            <person name="Seviour R.J."/>
            <person name="Petrovski S."/>
        </authorList>
    </citation>
    <scope>NUCLEOTIDE SEQUENCE</scope>
    <source>
        <strain evidence="12">CON9</strain>
    </source>
</reference>
<dbReference type="EMBL" id="CP045809">
    <property type="protein sequence ID" value="QHN35364.1"/>
    <property type="molecule type" value="Genomic_DNA"/>
</dbReference>
<evidence type="ECO:0000259" key="11">
    <source>
        <dbReference type="PROSITE" id="PS50850"/>
    </source>
</evidence>
<accession>A0ABX6IHQ9</accession>
<sequence length="448" mass="45969">MARLPSVPDRSLLLDISPLRDSAPFRRIFTARLISLVGIGMLMVSVPIQMYELTKSSAHVGGATAATGISTFIGMIIGGALADKYDRRTMILIGRSGAMLAFTGLAANAFGVFGGEPLFAVVYVFAAADGLIGALSIAALMASLPTLLPKEKMVAVGALNSVSVRIGTAISPGIAGLIIYAVGVSWTYTAAAVLSAITVLLLTGLPSMPPSAAHPAPGNQPGSDHHGDDQNGDDTSGDAEPPTHSIGAFLRTQRVVGGVMAVGVLSMFGAGVIALVPALADERFSGDERAIGFAYAAMAVGALVAAFTSGWLPGLRRPGLVLLSALMLVFCLHILFGLTSVLVVALVILVVGGYGDTVQEILRFSLIQHHTPGPILGRVTGLWTAQEVGGITVGSLVAGVYGTIWSASDAVVYYGLTMLVLAAVAMVLLGPLRRVEALYTAPAIDGAP</sequence>
<keyword evidence="5 10" id="KW-1133">Transmembrane helix</keyword>
<feature type="transmembrane region" description="Helical" evidence="10">
    <location>
        <begin position="411"/>
        <end position="429"/>
    </location>
</feature>
<feature type="domain" description="Major facilitator superfamily (MFS) profile" evidence="11">
    <location>
        <begin position="24"/>
        <end position="434"/>
    </location>
</feature>
<protein>
    <recommendedName>
        <fullName evidence="8">Multidrug efflux pump Tap</fullName>
    </recommendedName>
</protein>
<feature type="transmembrane region" description="Helical" evidence="10">
    <location>
        <begin position="120"/>
        <end position="142"/>
    </location>
</feature>
<evidence type="ECO:0000313" key="12">
    <source>
        <dbReference type="EMBL" id="QHN35364.1"/>
    </source>
</evidence>
<feature type="transmembrane region" description="Helical" evidence="10">
    <location>
        <begin position="60"/>
        <end position="81"/>
    </location>
</feature>
<proteinExistence type="inferred from homology"/>
<feature type="region of interest" description="Disordered" evidence="9">
    <location>
        <begin position="211"/>
        <end position="243"/>
    </location>
</feature>
<dbReference type="Pfam" id="PF07690">
    <property type="entry name" value="MFS_1"/>
    <property type="match status" value="1"/>
</dbReference>
<evidence type="ECO:0000256" key="3">
    <source>
        <dbReference type="ARBA" id="ARBA00022475"/>
    </source>
</evidence>
<evidence type="ECO:0000256" key="4">
    <source>
        <dbReference type="ARBA" id="ARBA00022692"/>
    </source>
</evidence>
<dbReference type="PROSITE" id="PS50850">
    <property type="entry name" value="MFS"/>
    <property type="match status" value="1"/>
</dbReference>
<feature type="transmembrane region" description="Helical" evidence="10">
    <location>
        <begin position="29"/>
        <end position="48"/>
    </location>
</feature>
<gene>
    <name evidence="12" type="ORF">GII31_11155</name>
</gene>
<keyword evidence="2" id="KW-0813">Transport</keyword>
<dbReference type="InterPro" id="IPR011701">
    <property type="entry name" value="MFS"/>
</dbReference>
<feature type="transmembrane region" description="Helical" evidence="10">
    <location>
        <begin position="93"/>
        <end position="114"/>
    </location>
</feature>
<evidence type="ECO:0000313" key="13">
    <source>
        <dbReference type="Proteomes" id="UP001059836"/>
    </source>
</evidence>
<keyword evidence="6 10" id="KW-0472">Membrane</keyword>
<keyword evidence="4 10" id="KW-0812">Transmembrane</keyword>
<evidence type="ECO:0000256" key="10">
    <source>
        <dbReference type="SAM" id="Phobius"/>
    </source>
</evidence>
<dbReference type="PANTHER" id="PTHR23513">
    <property type="entry name" value="INTEGRAL MEMBRANE EFFLUX PROTEIN-RELATED"/>
    <property type="match status" value="1"/>
</dbReference>
<dbReference type="Gene3D" id="1.20.1250.20">
    <property type="entry name" value="MFS general substrate transporter like domains"/>
    <property type="match status" value="1"/>
</dbReference>
<feature type="transmembrane region" description="Helical" evidence="10">
    <location>
        <begin position="186"/>
        <end position="205"/>
    </location>
</feature>
<dbReference type="Proteomes" id="UP001059836">
    <property type="component" value="Chromosome"/>
</dbReference>
<keyword evidence="13" id="KW-1185">Reference proteome</keyword>
<evidence type="ECO:0000256" key="1">
    <source>
        <dbReference type="ARBA" id="ARBA00004429"/>
    </source>
</evidence>
<dbReference type="PANTHER" id="PTHR23513:SF9">
    <property type="entry name" value="ENTEROBACTIN EXPORTER ENTS"/>
    <property type="match status" value="1"/>
</dbReference>
<keyword evidence="3" id="KW-1003">Cell membrane</keyword>
<dbReference type="CDD" id="cd06173">
    <property type="entry name" value="MFS_MefA_like"/>
    <property type="match status" value="1"/>
</dbReference>
<evidence type="ECO:0000256" key="9">
    <source>
        <dbReference type="SAM" id="MobiDB-lite"/>
    </source>
</evidence>
<dbReference type="InterPro" id="IPR036259">
    <property type="entry name" value="MFS_trans_sf"/>
</dbReference>